<organism evidence="4 5">
    <name type="scientific">Paractinoplanes durhamensis</name>
    <dbReference type="NCBI Taxonomy" id="113563"/>
    <lineage>
        <taxon>Bacteria</taxon>
        <taxon>Bacillati</taxon>
        <taxon>Actinomycetota</taxon>
        <taxon>Actinomycetes</taxon>
        <taxon>Micromonosporales</taxon>
        <taxon>Micromonosporaceae</taxon>
        <taxon>Paractinoplanes</taxon>
    </lineage>
</organism>
<feature type="signal peptide" evidence="3">
    <location>
        <begin position="1"/>
        <end position="24"/>
    </location>
</feature>
<comment type="caution">
    <text evidence="4">The sequence shown here is derived from an EMBL/GenBank/DDBJ whole genome shotgun (WGS) entry which is preliminary data.</text>
</comment>
<protein>
    <submittedName>
        <fullName evidence="4">Uncharacterized protein</fullName>
    </submittedName>
</protein>
<evidence type="ECO:0000256" key="3">
    <source>
        <dbReference type="SAM" id="SignalP"/>
    </source>
</evidence>
<gene>
    <name evidence="4" type="ORF">Adu01nite_58870</name>
</gene>
<dbReference type="RefSeq" id="WP_203731363.1">
    <property type="nucleotide sequence ID" value="NZ_BAAATX010000011.1"/>
</dbReference>
<dbReference type="EMBL" id="BOML01000048">
    <property type="protein sequence ID" value="GIE04537.1"/>
    <property type="molecule type" value="Genomic_DNA"/>
</dbReference>
<reference evidence="4 5" key="1">
    <citation type="submission" date="2021-01" db="EMBL/GenBank/DDBJ databases">
        <title>Whole genome shotgun sequence of Actinoplanes durhamensis NBRC 14914.</title>
        <authorList>
            <person name="Komaki H."/>
            <person name="Tamura T."/>
        </authorList>
    </citation>
    <scope>NUCLEOTIDE SEQUENCE [LARGE SCALE GENOMIC DNA]</scope>
    <source>
        <strain evidence="4 5">NBRC 14914</strain>
    </source>
</reference>
<keyword evidence="2" id="KW-0812">Transmembrane</keyword>
<sequence length="346" mass="34843">MRRFLLVLSGIIAVLATAAAPATAATVSSAATVSAATACVSSAAATYRHSFDGAAGTTTITATRPLCAGQTETFSIASYTTGVNRGQFIYDSDRDTITASKRSVTLRVALPGCDTQVEAFFGSSVQTESTSTDALYGTAMLGAAAGAGARSQGTLAWYAGGTTRCVYWPTVTITNACDGTFTAQLSNSPRARTAAVFLTGSRRIRLTPGATTTIKVAKGGTLTVRDSSLTTTIASWRAPATDCLTTPAASPTIAAPLPTQPTATTAPTTAAPTTTSPTPSASASTYETAGPLASTNPAALAPATSSDVAAKGMSTTSIIAIALGLLMIATGAAAITWLIRMNRQTA</sequence>
<accession>A0ABQ3Z3Z3</accession>
<evidence type="ECO:0000256" key="1">
    <source>
        <dbReference type="SAM" id="MobiDB-lite"/>
    </source>
</evidence>
<keyword evidence="2" id="KW-1133">Transmembrane helix</keyword>
<feature type="region of interest" description="Disordered" evidence="1">
    <location>
        <begin position="251"/>
        <end position="290"/>
    </location>
</feature>
<name>A0ABQ3Z3Z3_9ACTN</name>
<evidence type="ECO:0000313" key="4">
    <source>
        <dbReference type="EMBL" id="GIE04537.1"/>
    </source>
</evidence>
<feature type="compositionally biased region" description="Low complexity" evidence="1">
    <location>
        <begin position="251"/>
        <end position="285"/>
    </location>
</feature>
<feature type="transmembrane region" description="Helical" evidence="2">
    <location>
        <begin position="318"/>
        <end position="339"/>
    </location>
</feature>
<dbReference type="Proteomes" id="UP000637628">
    <property type="component" value="Unassembled WGS sequence"/>
</dbReference>
<keyword evidence="3" id="KW-0732">Signal</keyword>
<keyword evidence="5" id="KW-1185">Reference proteome</keyword>
<proteinExistence type="predicted"/>
<feature type="chain" id="PRO_5045119054" evidence="3">
    <location>
        <begin position="25"/>
        <end position="346"/>
    </location>
</feature>
<keyword evidence="2" id="KW-0472">Membrane</keyword>
<evidence type="ECO:0000313" key="5">
    <source>
        <dbReference type="Proteomes" id="UP000637628"/>
    </source>
</evidence>
<evidence type="ECO:0000256" key="2">
    <source>
        <dbReference type="SAM" id="Phobius"/>
    </source>
</evidence>